<protein>
    <recommendedName>
        <fullName evidence="3">Secreted protein</fullName>
    </recommendedName>
</protein>
<sequence length="109" mass="11908">MSESMPRSANEDPALMFFVFLIPRILATASGNEIWLPAAAPFRLTATTIEASTGWGCCRKISIVFKQDTIRWGSVPPTSVSLSPLIESIMRPTSPIAPHWIAAPGRPRD</sequence>
<evidence type="ECO:0000256" key="1">
    <source>
        <dbReference type="SAM" id="SignalP"/>
    </source>
</evidence>
<keyword evidence="1" id="KW-0732">Signal</keyword>
<accession>A0A8D9FB40</accession>
<proteinExistence type="predicted"/>
<feature type="signal peptide" evidence="1">
    <location>
        <begin position="1"/>
        <end position="31"/>
    </location>
</feature>
<evidence type="ECO:0008006" key="3">
    <source>
        <dbReference type="Google" id="ProtNLM"/>
    </source>
</evidence>
<dbReference type="AlphaFoldDB" id="A0A8D9FB40"/>
<evidence type="ECO:0000313" key="2">
    <source>
        <dbReference type="EMBL" id="CAG6783567.1"/>
    </source>
</evidence>
<organism evidence="2">
    <name type="scientific">Cacopsylla melanoneura</name>
    <dbReference type="NCBI Taxonomy" id="428564"/>
    <lineage>
        <taxon>Eukaryota</taxon>
        <taxon>Metazoa</taxon>
        <taxon>Ecdysozoa</taxon>
        <taxon>Arthropoda</taxon>
        <taxon>Hexapoda</taxon>
        <taxon>Insecta</taxon>
        <taxon>Pterygota</taxon>
        <taxon>Neoptera</taxon>
        <taxon>Paraneoptera</taxon>
        <taxon>Hemiptera</taxon>
        <taxon>Sternorrhyncha</taxon>
        <taxon>Psylloidea</taxon>
        <taxon>Psyllidae</taxon>
        <taxon>Psyllinae</taxon>
        <taxon>Cacopsylla</taxon>
    </lineage>
</organism>
<reference evidence="2" key="1">
    <citation type="submission" date="2021-05" db="EMBL/GenBank/DDBJ databases">
        <authorList>
            <person name="Alioto T."/>
            <person name="Alioto T."/>
            <person name="Gomez Garrido J."/>
        </authorList>
    </citation>
    <scope>NUCLEOTIDE SEQUENCE</scope>
</reference>
<dbReference type="EMBL" id="HBUF01633062">
    <property type="protein sequence ID" value="CAG6783567.1"/>
    <property type="molecule type" value="Transcribed_RNA"/>
</dbReference>
<feature type="chain" id="PRO_5034066124" description="Secreted protein" evidence="1">
    <location>
        <begin position="32"/>
        <end position="109"/>
    </location>
</feature>
<name>A0A8D9FB40_9HEMI</name>